<feature type="transmembrane region" description="Helical" evidence="1">
    <location>
        <begin position="37"/>
        <end position="56"/>
    </location>
</feature>
<gene>
    <name evidence="2" type="ORF">N780_08195</name>
</gene>
<organism evidence="2 3">
    <name type="scientific">Pontibacillus chungwhensis BH030062</name>
    <dbReference type="NCBI Taxonomy" id="1385513"/>
    <lineage>
        <taxon>Bacteria</taxon>
        <taxon>Bacillati</taxon>
        <taxon>Bacillota</taxon>
        <taxon>Bacilli</taxon>
        <taxon>Bacillales</taxon>
        <taxon>Bacillaceae</taxon>
        <taxon>Pontibacillus</taxon>
    </lineage>
</organism>
<name>A0A0A2UTR2_9BACI</name>
<dbReference type="Proteomes" id="UP000030153">
    <property type="component" value="Unassembled WGS sequence"/>
</dbReference>
<dbReference type="EMBL" id="AVBG01000007">
    <property type="protein sequence ID" value="KGP91304.1"/>
    <property type="molecule type" value="Genomic_DNA"/>
</dbReference>
<feature type="transmembrane region" description="Helical" evidence="1">
    <location>
        <begin position="12"/>
        <end position="31"/>
    </location>
</feature>
<keyword evidence="1" id="KW-1133">Transmembrane helix</keyword>
<evidence type="ECO:0000313" key="2">
    <source>
        <dbReference type="EMBL" id="KGP91304.1"/>
    </source>
</evidence>
<comment type="caution">
    <text evidence="2">The sequence shown here is derived from an EMBL/GenBank/DDBJ whole genome shotgun (WGS) entry which is preliminary data.</text>
</comment>
<keyword evidence="1" id="KW-0472">Membrane</keyword>
<keyword evidence="1" id="KW-0812">Transmembrane</keyword>
<proteinExistence type="predicted"/>
<keyword evidence="3" id="KW-1185">Reference proteome</keyword>
<evidence type="ECO:0000256" key="1">
    <source>
        <dbReference type="SAM" id="Phobius"/>
    </source>
</evidence>
<accession>A0A0A2UTR2</accession>
<reference evidence="2 3" key="1">
    <citation type="submission" date="2013-08" db="EMBL/GenBank/DDBJ databases">
        <title>Genome of Pontibacillus chungwhensis.</title>
        <authorList>
            <person name="Wang Q."/>
            <person name="Wang G."/>
        </authorList>
    </citation>
    <scope>NUCLEOTIDE SEQUENCE [LARGE SCALE GENOMIC DNA]</scope>
    <source>
        <strain evidence="2 3">BH030062</strain>
    </source>
</reference>
<evidence type="ECO:0000313" key="3">
    <source>
        <dbReference type="Proteomes" id="UP000030153"/>
    </source>
</evidence>
<protein>
    <submittedName>
        <fullName evidence="2">Uncharacterized protein</fullName>
    </submittedName>
</protein>
<sequence length="65" mass="7564">MEDKKRKFQFKLWSGAVLGSIIIFLIVKFLWEDASPMLLLLFLIIGILINFIITLLNQRFSGRGH</sequence>
<dbReference type="AlphaFoldDB" id="A0A0A2UTR2"/>